<dbReference type="Pfam" id="PF01514">
    <property type="entry name" value="YscJ_FliF"/>
    <property type="match status" value="1"/>
</dbReference>
<evidence type="ECO:0000259" key="12">
    <source>
        <dbReference type="Pfam" id="PF01514"/>
    </source>
</evidence>
<comment type="function">
    <text evidence="9">The M ring may be actively involved in energy transduction.</text>
</comment>
<feature type="transmembrane region" description="Helical" evidence="11">
    <location>
        <begin position="427"/>
        <end position="445"/>
    </location>
</feature>
<evidence type="ECO:0000259" key="13">
    <source>
        <dbReference type="Pfam" id="PF08345"/>
    </source>
</evidence>
<dbReference type="InterPro" id="IPR043427">
    <property type="entry name" value="YscJ/FliF"/>
</dbReference>
<evidence type="ECO:0000256" key="2">
    <source>
        <dbReference type="ARBA" id="ARBA00004651"/>
    </source>
</evidence>
<dbReference type="GO" id="GO:0071973">
    <property type="term" value="P:bacterial-type flagellum-dependent cell motility"/>
    <property type="evidence" value="ECO:0007669"/>
    <property type="project" value="InterPro"/>
</dbReference>
<feature type="domain" description="Flagellar M-ring C-terminal" evidence="13">
    <location>
        <begin position="249"/>
        <end position="396"/>
    </location>
</feature>
<evidence type="ECO:0000313" key="15">
    <source>
        <dbReference type="Proteomes" id="UP000062833"/>
    </source>
</evidence>
<organism evidence="14 15">
    <name type="scientific">Arthrobacter alpinus</name>
    <dbReference type="NCBI Taxonomy" id="656366"/>
    <lineage>
        <taxon>Bacteria</taxon>
        <taxon>Bacillati</taxon>
        <taxon>Actinomycetota</taxon>
        <taxon>Actinomycetes</taxon>
        <taxon>Micrococcales</taxon>
        <taxon>Micrococcaceae</taxon>
        <taxon>Arthrobacter</taxon>
    </lineage>
</organism>
<dbReference type="GO" id="GO:0009431">
    <property type="term" value="C:bacterial-type flagellum basal body, MS ring"/>
    <property type="evidence" value="ECO:0007669"/>
    <property type="project" value="InterPro"/>
</dbReference>
<comment type="similarity">
    <text evidence="3 9">Belongs to the FliF family.</text>
</comment>
<dbReference type="NCBIfam" id="TIGR00206">
    <property type="entry name" value="fliF"/>
    <property type="match status" value="1"/>
</dbReference>
<keyword evidence="8 9" id="KW-0975">Bacterial flagellum</keyword>
<dbReference type="InterPro" id="IPR000067">
    <property type="entry name" value="FlgMring_FliF"/>
</dbReference>
<evidence type="ECO:0000256" key="5">
    <source>
        <dbReference type="ARBA" id="ARBA00022692"/>
    </source>
</evidence>
<dbReference type="PRINTS" id="PR01009">
    <property type="entry name" value="FLGMRINGFLIF"/>
</dbReference>
<feature type="domain" description="Flagellar M-ring N-terminal" evidence="12">
    <location>
        <begin position="46"/>
        <end position="220"/>
    </location>
</feature>
<dbReference type="GO" id="GO:0005886">
    <property type="term" value="C:plasma membrane"/>
    <property type="evidence" value="ECO:0007669"/>
    <property type="project" value="UniProtKB-SubCell"/>
</dbReference>
<keyword evidence="14" id="KW-0282">Flagellum</keyword>
<accession>A0A0M4R0H5</accession>
<reference evidence="15" key="1">
    <citation type="submission" date="2015-09" db="EMBL/GenBank/DDBJ databases">
        <title>Complete genome of Arthrobacter alpinus strain R3.8.</title>
        <authorList>
            <person name="See-Too W.S."/>
            <person name="Chan K.G."/>
        </authorList>
    </citation>
    <scope>NUCLEOTIDE SEQUENCE [LARGE SCALE GENOMIC DNA]</scope>
    <source>
        <strain evidence="15">R3.8</strain>
    </source>
</reference>
<feature type="region of interest" description="Disordered" evidence="10">
    <location>
        <begin position="282"/>
        <end position="335"/>
    </location>
</feature>
<dbReference type="AlphaFoldDB" id="A0A0M4R0H5"/>
<evidence type="ECO:0000313" key="14">
    <source>
        <dbReference type="EMBL" id="ALE93452.1"/>
    </source>
</evidence>
<keyword evidence="4" id="KW-1003">Cell membrane</keyword>
<dbReference type="KEGG" id="aaq:AOC05_15860"/>
<dbReference type="OrthoDB" id="9807026at2"/>
<proteinExistence type="inferred from homology"/>
<dbReference type="RefSeq" id="WP_062008255.1">
    <property type="nucleotide sequence ID" value="NZ_CP012677.1"/>
</dbReference>
<keyword evidence="5 11" id="KW-0812">Transmembrane</keyword>
<dbReference type="Pfam" id="PF08345">
    <property type="entry name" value="YscJ_FliF_C"/>
    <property type="match status" value="1"/>
</dbReference>
<evidence type="ECO:0000256" key="8">
    <source>
        <dbReference type="ARBA" id="ARBA00023143"/>
    </source>
</evidence>
<dbReference type="GO" id="GO:0003774">
    <property type="term" value="F:cytoskeletal motor activity"/>
    <property type="evidence" value="ECO:0007669"/>
    <property type="project" value="InterPro"/>
</dbReference>
<dbReference type="Gene3D" id="3.30.300.30">
    <property type="match status" value="1"/>
</dbReference>
<dbReference type="InterPro" id="IPR045851">
    <property type="entry name" value="AMP-bd_C_sf"/>
</dbReference>
<evidence type="ECO:0000256" key="9">
    <source>
        <dbReference type="PIRNR" id="PIRNR004862"/>
    </source>
</evidence>
<protein>
    <recommendedName>
        <fullName evidence="9">Flagellar M-ring protein</fullName>
    </recommendedName>
</protein>
<dbReference type="EMBL" id="CP012677">
    <property type="protein sequence ID" value="ALE93452.1"/>
    <property type="molecule type" value="Genomic_DNA"/>
</dbReference>
<dbReference type="PIRSF" id="PIRSF004862">
    <property type="entry name" value="FliF"/>
    <property type="match status" value="1"/>
</dbReference>
<sequence>MPPVITKFMGRASGTLKGFSMAQRTLAVIGIAVLVLGTVALASWLSKPTYSPLFSGVAAADASAIVAQLKTDNVPYQLSNGGSTILVPDANVYEERLKSASAGLPAATTGGYSLLDTMGVTSSEFQQNVTYKRAMEGELAKTIMAMKGVQNASVKLAIPEKTVFTSTKSDPTASVFVETGGSAAMSAGQIEAVVHLVSSAVDGLTPANVSVVDAKGTVLSAAGSAAAGGADKQRTEYENRVGAAVQSMLDRVVGPGKSTVSLTAAMDESSSQVLKESFVAPEGAPALNESSESIKSTSGTGAGAGVLGPDNIAVPNGAATGGNSESTNVTKNNAVDKTTANTSIPAGTLQKQSLAVAVDTDAAKAVDAATLTDMVVAAAGIDRARGDVVTLKVMPFSTATADEAKSALDAAKADANAAATAKTWQTILYAALAVLLLLLILVLYARKNRRQVRELVDLGERTETANQLNALSMVNGLETTALPRIPEPVALPAVENTDTDTKRASINALALADPGKAAVLMRTLMDDGRQA</sequence>
<keyword evidence="6 11" id="KW-1133">Transmembrane helix</keyword>
<dbReference type="PANTHER" id="PTHR30046">
    <property type="entry name" value="FLAGELLAR M-RING PROTEIN"/>
    <property type="match status" value="1"/>
</dbReference>
<gene>
    <name evidence="14" type="ORF">AOC05_15860</name>
</gene>
<dbReference type="PATRIC" id="fig|656366.3.peg.3426"/>
<keyword evidence="14" id="KW-0969">Cilium</keyword>
<evidence type="ECO:0000256" key="6">
    <source>
        <dbReference type="ARBA" id="ARBA00022989"/>
    </source>
</evidence>
<name>A0A0M4R0H5_9MICC</name>
<feature type="compositionally biased region" description="Polar residues" evidence="10">
    <location>
        <begin position="288"/>
        <end position="299"/>
    </location>
</feature>
<keyword evidence="15" id="KW-1185">Reference proteome</keyword>
<dbReference type="Proteomes" id="UP000062833">
    <property type="component" value="Chromosome"/>
</dbReference>
<evidence type="ECO:0000256" key="7">
    <source>
        <dbReference type="ARBA" id="ARBA00023136"/>
    </source>
</evidence>
<evidence type="ECO:0000256" key="1">
    <source>
        <dbReference type="ARBA" id="ARBA00004117"/>
    </source>
</evidence>
<comment type="subcellular location">
    <subcellularLocation>
        <location evidence="1 9">Bacterial flagellum basal body</location>
    </subcellularLocation>
    <subcellularLocation>
        <location evidence="2">Cell membrane</location>
        <topology evidence="2">Multi-pass membrane protein</topology>
    </subcellularLocation>
</comment>
<dbReference type="InterPro" id="IPR006182">
    <property type="entry name" value="FliF_N_dom"/>
</dbReference>
<dbReference type="InterPro" id="IPR013556">
    <property type="entry name" value="Flag_M-ring_C"/>
</dbReference>
<evidence type="ECO:0000256" key="10">
    <source>
        <dbReference type="SAM" id="MobiDB-lite"/>
    </source>
</evidence>
<evidence type="ECO:0000256" key="4">
    <source>
        <dbReference type="ARBA" id="ARBA00022475"/>
    </source>
</evidence>
<keyword evidence="14" id="KW-0966">Cell projection</keyword>
<evidence type="ECO:0000256" key="11">
    <source>
        <dbReference type="SAM" id="Phobius"/>
    </source>
</evidence>
<dbReference type="PANTHER" id="PTHR30046:SF0">
    <property type="entry name" value="FLAGELLAR M-RING PROTEIN"/>
    <property type="match status" value="1"/>
</dbReference>
<feature type="compositionally biased region" description="Polar residues" evidence="10">
    <location>
        <begin position="321"/>
        <end position="335"/>
    </location>
</feature>
<evidence type="ECO:0000256" key="3">
    <source>
        <dbReference type="ARBA" id="ARBA00007971"/>
    </source>
</evidence>
<keyword evidence="7 11" id="KW-0472">Membrane</keyword>